<protein>
    <submittedName>
        <fullName evidence="2">Uncharacterized protein</fullName>
    </submittedName>
</protein>
<dbReference type="EMBL" id="JANPWB010000009">
    <property type="protein sequence ID" value="KAJ1155358.1"/>
    <property type="molecule type" value="Genomic_DNA"/>
</dbReference>
<evidence type="ECO:0000256" key="1">
    <source>
        <dbReference type="SAM" id="MobiDB-lite"/>
    </source>
</evidence>
<feature type="region of interest" description="Disordered" evidence="1">
    <location>
        <begin position="131"/>
        <end position="170"/>
    </location>
</feature>
<sequence length="170" mass="18601">MAAHWHGSTAITELNPQPSITLPLELEIPPDQSTTWLNRLRFWTGGWKVLEPQNLRLRRHLTAYDSTSYWPNILQLQQGQPKRIAALLCTPRSEAGHMVRVRSCLGWGPTASGVGHAAVRPIMASLLERSAPTEGGAPQGKVSPELSLAAGPNKIRSGQGESSLPRSMWV</sequence>
<evidence type="ECO:0000313" key="2">
    <source>
        <dbReference type="EMBL" id="KAJ1155358.1"/>
    </source>
</evidence>
<gene>
    <name evidence="2" type="ORF">NDU88_008088</name>
</gene>
<accession>A0AAV7RWZ1</accession>
<name>A0AAV7RWZ1_PLEWA</name>
<comment type="caution">
    <text evidence="2">The sequence shown here is derived from an EMBL/GenBank/DDBJ whole genome shotgun (WGS) entry which is preliminary data.</text>
</comment>
<organism evidence="2 3">
    <name type="scientific">Pleurodeles waltl</name>
    <name type="common">Iberian ribbed newt</name>
    <dbReference type="NCBI Taxonomy" id="8319"/>
    <lineage>
        <taxon>Eukaryota</taxon>
        <taxon>Metazoa</taxon>
        <taxon>Chordata</taxon>
        <taxon>Craniata</taxon>
        <taxon>Vertebrata</taxon>
        <taxon>Euteleostomi</taxon>
        <taxon>Amphibia</taxon>
        <taxon>Batrachia</taxon>
        <taxon>Caudata</taxon>
        <taxon>Salamandroidea</taxon>
        <taxon>Salamandridae</taxon>
        <taxon>Pleurodelinae</taxon>
        <taxon>Pleurodeles</taxon>
    </lineage>
</organism>
<keyword evidence="3" id="KW-1185">Reference proteome</keyword>
<evidence type="ECO:0000313" key="3">
    <source>
        <dbReference type="Proteomes" id="UP001066276"/>
    </source>
</evidence>
<proteinExistence type="predicted"/>
<dbReference type="Proteomes" id="UP001066276">
    <property type="component" value="Chromosome 5"/>
</dbReference>
<reference evidence="2" key="1">
    <citation type="journal article" date="2022" name="bioRxiv">
        <title>Sequencing and chromosome-scale assembly of the giantPleurodeles waltlgenome.</title>
        <authorList>
            <person name="Brown T."/>
            <person name="Elewa A."/>
            <person name="Iarovenko S."/>
            <person name="Subramanian E."/>
            <person name="Araus A.J."/>
            <person name="Petzold A."/>
            <person name="Susuki M."/>
            <person name="Suzuki K.-i.T."/>
            <person name="Hayashi T."/>
            <person name="Toyoda A."/>
            <person name="Oliveira C."/>
            <person name="Osipova E."/>
            <person name="Leigh N.D."/>
            <person name="Simon A."/>
            <person name="Yun M.H."/>
        </authorList>
    </citation>
    <scope>NUCLEOTIDE SEQUENCE</scope>
    <source>
        <strain evidence="2">20211129_DDA</strain>
        <tissue evidence="2">Liver</tissue>
    </source>
</reference>
<feature type="compositionally biased region" description="Polar residues" evidence="1">
    <location>
        <begin position="159"/>
        <end position="170"/>
    </location>
</feature>
<dbReference type="AlphaFoldDB" id="A0AAV7RWZ1"/>